<dbReference type="CDD" id="cd06265">
    <property type="entry name" value="RNase_A_canonical"/>
    <property type="match status" value="1"/>
</dbReference>
<keyword evidence="4" id="KW-0732">Signal</keyword>
<feature type="domain" description="Ribonuclease A-domain" evidence="5">
    <location>
        <begin position="29"/>
        <end position="152"/>
    </location>
</feature>
<feature type="signal peptide" evidence="4">
    <location>
        <begin position="1"/>
        <end position="28"/>
    </location>
</feature>
<proteinExistence type="inferred from homology"/>
<dbReference type="RefSeq" id="XP_060031376.1">
    <property type="nucleotide sequence ID" value="XM_060175393.1"/>
</dbReference>
<dbReference type="PANTHER" id="PTHR11437">
    <property type="entry name" value="RIBONUCLEASE"/>
    <property type="match status" value="1"/>
</dbReference>
<reference evidence="7 8" key="1">
    <citation type="submission" date="2025-05" db="UniProtKB">
        <authorList>
            <consortium name="RefSeq"/>
        </authorList>
    </citation>
    <scope>IDENTIFICATION</scope>
</reference>
<evidence type="ECO:0000256" key="2">
    <source>
        <dbReference type="ARBA" id="ARBA00005600"/>
    </source>
</evidence>
<evidence type="ECO:0000313" key="8">
    <source>
        <dbReference type="RefSeq" id="XP_060031376.1"/>
    </source>
</evidence>
<sequence>MALQNSLTLFPLLVLVLLVLGWVQPSLGKESKASRFQRQHMDPGKTSLGNSNYCNLMMRRRSLIRRHCKAVNIFIHEPLAKIQAVCRQGGISCKNKKNKCHQSSSSMSITTCSLFRHSRYPKCIYKTTRKERHIIVGCEGTSSVPIHLDGTVNFS</sequence>
<dbReference type="PANTHER" id="PTHR11437:SF24">
    <property type="entry name" value="RIBONUCLEASE PANCREATIC"/>
    <property type="match status" value="1"/>
</dbReference>
<dbReference type="GeneID" id="103126973"/>
<protein>
    <submittedName>
        <fullName evidence="7 8">Ribonuclease pancreatic</fullName>
    </submittedName>
</protein>
<evidence type="ECO:0000313" key="7">
    <source>
        <dbReference type="RefSeq" id="XP_060031375.1"/>
    </source>
</evidence>
<evidence type="ECO:0000256" key="1">
    <source>
        <dbReference type="ARBA" id="ARBA00004613"/>
    </source>
</evidence>
<evidence type="ECO:0000256" key="3">
    <source>
        <dbReference type="ARBA" id="ARBA00022525"/>
    </source>
</evidence>
<dbReference type="SUPFAM" id="SSF54076">
    <property type="entry name" value="RNase A-like"/>
    <property type="match status" value="1"/>
</dbReference>
<dbReference type="Gene3D" id="3.10.130.10">
    <property type="entry name" value="Ribonuclease A-like domain"/>
    <property type="match status" value="1"/>
</dbReference>
<name>A0ABM3W480_ERIEU</name>
<gene>
    <name evidence="7 8" type="primary">RNASE1</name>
</gene>
<organism evidence="6 8">
    <name type="scientific">Erinaceus europaeus</name>
    <name type="common">Western European hedgehog</name>
    <dbReference type="NCBI Taxonomy" id="9365"/>
    <lineage>
        <taxon>Eukaryota</taxon>
        <taxon>Metazoa</taxon>
        <taxon>Chordata</taxon>
        <taxon>Craniata</taxon>
        <taxon>Vertebrata</taxon>
        <taxon>Euteleostomi</taxon>
        <taxon>Mammalia</taxon>
        <taxon>Eutheria</taxon>
        <taxon>Laurasiatheria</taxon>
        <taxon>Eulipotyphla</taxon>
        <taxon>Erinaceidae</taxon>
        <taxon>Erinaceinae</taxon>
        <taxon>Erinaceus</taxon>
    </lineage>
</organism>
<dbReference type="SMART" id="SM00092">
    <property type="entry name" value="RNAse_Pc"/>
    <property type="match status" value="1"/>
</dbReference>
<dbReference type="InterPro" id="IPR023412">
    <property type="entry name" value="RNaseA_domain"/>
</dbReference>
<dbReference type="RefSeq" id="XP_060031375.1">
    <property type="nucleotide sequence ID" value="XM_060175392.1"/>
</dbReference>
<evidence type="ECO:0000313" key="6">
    <source>
        <dbReference type="Proteomes" id="UP001652624"/>
    </source>
</evidence>
<evidence type="ECO:0000256" key="4">
    <source>
        <dbReference type="SAM" id="SignalP"/>
    </source>
</evidence>
<dbReference type="Proteomes" id="UP001652624">
    <property type="component" value="Chromosome 16"/>
</dbReference>
<comment type="subcellular location">
    <subcellularLocation>
        <location evidence="1">Secreted</location>
    </subcellularLocation>
</comment>
<dbReference type="PRINTS" id="PR00794">
    <property type="entry name" value="RIBONUCLEASE"/>
</dbReference>
<dbReference type="InterPro" id="IPR001427">
    <property type="entry name" value="RNaseA"/>
</dbReference>
<keyword evidence="3" id="KW-0964">Secreted</keyword>
<evidence type="ECO:0000259" key="5">
    <source>
        <dbReference type="SMART" id="SM00092"/>
    </source>
</evidence>
<comment type="similarity">
    <text evidence="2">Belongs to the pancreatic ribonuclease family.</text>
</comment>
<accession>A0ABM3W480</accession>
<keyword evidence="6" id="KW-1185">Reference proteome</keyword>
<feature type="chain" id="PRO_5045025462" evidence="4">
    <location>
        <begin position="29"/>
        <end position="155"/>
    </location>
</feature>
<dbReference type="Pfam" id="PF00074">
    <property type="entry name" value="RnaseA"/>
    <property type="match status" value="1"/>
</dbReference>
<dbReference type="InterPro" id="IPR036816">
    <property type="entry name" value="RNaseA-like_dom_sf"/>
</dbReference>